<organism evidence="6 7">
    <name type="scientific">Croceicoccus marinus</name>
    <dbReference type="NCBI Taxonomy" id="450378"/>
    <lineage>
        <taxon>Bacteria</taxon>
        <taxon>Pseudomonadati</taxon>
        <taxon>Pseudomonadota</taxon>
        <taxon>Alphaproteobacteria</taxon>
        <taxon>Sphingomonadales</taxon>
        <taxon>Erythrobacteraceae</taxon>
        <taxon>Croceicoccus</taxon>
    </lineage>
</organism>
<dbReference type="InterPro" id="IPR036388">
    <property type="entry name" value="WH-like_DNA-bd_sf"/>
</dbReference>
<dbReference type="AlphaFoldDB" id="A0A7G6VYR4"/>
<dbReference type="InterPro" id="IPR018335">
    <property type="entry name" value="Tscrpt_reg_HTH_Crp-type_CS"/>
</dbReference>
<dbReference type="GO" id="GO:0005829">
    <property type="term" value="C:cytosol"/>
    <property type="evidence" value="ECO:0007669"/>
    <property type="project" value="TreeGrafter"/>
</dbReference>
<dbReference type="FunFam" id="1.10.10.10:FF:000028">
    <property type="entry name" value="Fumarate/nitrate reduction transcriptional regulator Fnr"/>
    <property type="match status" value="1"/>
</dbReference>
<evidence type="ECO:0000256" key="2">
    <source>
        <dbReference type="ARBA" id="ARBA00023125"/>
    </source>
</evidence>
<dbReference type="CDD" id="cd00092">
    <property type="entry name" value="HTH_CRP"/>
    <property type="match status" value="1"/>
</dbReference>
<dbReference type="InterPro" id="IPR050397">
    <property type="entry name" value="Env_Response_Regulators"/>
</dbReference>
<evidence type="ECO:0000256" key="3">
    <source>
        <dbReference type="ARBA" id="ARBA00023163"/>
    </source>
</evidence>
<reference evidence="6 7" key="1">
    <citation type="submission" date="2020-08" db="EMBL/GenBank/DDBJ databases">
        <authorList>
            <person name="Liu G."/>
            <person name="Sun C."/>
        </authorList>
    </citation>
    <scope>NUCLEOTIDE SEQUENCE [LARGE SCALE GENOMIC DNA]</scope>
    <source>
        <strain evidence="6 7">OT19</strain>
        <plasmid evidence="6 7">plas1</plasmid>
    </source>
</reference>
<dbReference type="SMART" id="SM00419">
    <property type="entry name" value="HTH_CRP"/>
    <property type="match status" value="1"/>
</dbReference>
<dbReference type="EMBL" id="CP060053">
    <property type="protein sequence ID" value="QNE06879.1"/>
    <property type="molecule type" value="Genomic_DNA"/>
</dbReference>
<sequence length="247" mass="27012">MKSACAQQVQSLSSGKEPLPEPCAACALRVLSVCDAIDDCDLDRLAAITSVQDIARHQIFVTEGDPADHLFNVTDGTVKVYKLLPDGRQQITGFLFPGDFLGLSFLERYGCSAEAVTRARCCRFPRKQFAALLTDFPGIERRLLGIASNELATAQDQMVLLGRKTARERVSTFLLMLSRRAARSGGTADPVILPMTRTDIADYLGLTVETVSRTFTQLKKDGFIELREAGVVHLSNLPALEDLSEGF</sequence>
<dbReference type="RefSeq" id="WP_185885799.1">
    <property type="nucleotide sequence ID" value="NZ_CP060053.1"/>
</dbReference>
<evidence type="ECO:0000313" key="6">
    <source>
        <dbReference type="EMBL" id="QNE06879.1"/>
    </source>
</evidence>
<accession>A0A7G6VYR4</accession>
<feature type="domain" description="HTH crp-type" evidence="5">
    <location>
        <begin position="164"/>
        <end position="238"/>
    </location>
</feature>
<dbReference type="Proteomes" id="UP000515297">
    <property type="component" value="Plasmid plas1"/>
</dbReference>
<keyword evidence="3" id="KW-0804">Transcription</keyword>
<dbReference type="PROSITE" id="PS51063">
    <property type="entry name" value="HTH_CRP_2"/>
    <property type="match status" value="1"/>
</dbReference>
<dbReference type="InterPro" id="IPR036390">
    <property type="entry name" value="WH_DNA-bd_sf"/>
</dbReference>
<dbReference type="InterPro" id="IPR018490">
    <property type="entry name" value="cNMP-bd_dom_sf"/>
</dbReference>
<keyword evidence="6" id="KW-0614">Plasmid</keyword>
<gene>
    <name evidence="6" type="ORF">H4O24_17585</name>
</gene>
<evidence type="ECO:0000256" key="1">
    <source>
        <dbReference type="ARBA" id="ARBA00023015"/>
    </source>
</evidence>
<dbReference type="PANTHER" id="PTHR24567:SF75">
    <property type="entry name" value="FUMARATE AND NITRATE REDUCTION REGULATORY PROTEIN"/>
    <property type="match status" value="1"/>
</dbReference>
<dbReference type="InterPro" id="IPR000595">
    <property type="entry name" value="cNMP-bd_dom"/>
</dbReference>
<dbReference type="InterPro" id="IPR014710">
    <property type="entry name" value="RmlC-like_jellyroll"/>
</dbReference>
<dbReference type="InterPro" id="IPR012318">
    <property type="entry name" value="HTH_CRP"/>
</dbReference>
<evidence type="ECO:0000313" key="7">
    <source>
        <dbReference type="Proteomes" id="UP000515297"/>
    </source>
</evidence>
<dbReference type="Pfam" id="PF00027">
    <property type="entry name" value="cNMP_binding"/>
    <property type="match status" value="1"/>
</dbReference>
<dbReference type="GO" id="GO:0003677">
    <property type="term" value="F:DNA binding"/>
    <property type="evidence" value="ECO:0007669"/>
    <property type="project" value="UniProtKB-KW"/>
</dbReference>
<dbReference type="SUPFAM" id="SSF46785">
    <property type="entry name" value="Winged helix' DNA-binding domain"/>
    <property type="match status" value="1"/>
</dbReference>
<dbReference type="Pfam" id="PF13545">
    <property type="entry name" value="HTH_Crp_2"/>
    <property type="match status" value="1"/>
</dbReference>
<dbReference type="PRINTS" id="PR00034">
    <property type="entry name" value="HTHCRP"/>
</dbReference>
<dbReference type="PROSITE" id="PS00042">
    <property type="entry name" value="HTH_CRP_1"/>
    <property type="match status" value="1"/>
</dbReference>
<evidence type="ECO:0000259" key="5">
    <source>
        <dbReference type="PROSITE" id="PS51063"/>
    </source>
</evidence>
<dbReference type="Gene3D" id="2.60.120.10">
    <property type="entry name" value="Jelly Rolls"/>
    <property type="match status" value="1"/>
</dbReference>
<proteinExistence type="predicted"/>
<protein>
    <submittedName>
        <fullName evidence="6">Crp/Fnr family transcriptional regulator</fullName>
    </submittedName>
</protein>
<dbReference type="GO" id="GO:0003700">
    <property type="term" value="F:DNA-binding transcription factor activity"/>
    <property type="evidence" value="ECO:0007669"/>
    <property type="project" value="InterPro"/>
</dbReference>
<dbReference type="PANTHER" id="PTHR24567">
    <property type="entry name" value="CRP FAMILY TRANSCRIPTIONAL REGULATORY PROTEIN"/>
    <property type="match status" value="1"/>
</dbReference>
<keyword evidence="1" id="KW-0805">Transcription regulation</keyword>
<geneLocation type="plasmid" evidence="6 7">
    <name>plas1</name>
</geneLocation>
<dbReference type="SMART" id="SM00100">
    <property type="entry name" value="cNMP"/>
    <property type="match status" value="1"/>
</dbReference>
<dbReference type="SUPFAM" id="SSF51206">
    <property type="entry name" value="cAMP-binding domain-like"/>
    <property type="match status" value="1"/>
</dbReference>
<keyword evidence="2" id="KW-0238">DNA-binding</keyword>
<name>A0A7G6VYR4_9SPHN</name>
<evidence type="ECO:0000259" key="4">
    <source>
        <dbReference type="PROSITE" id="PS50042"/>
    </source>
</evidence>
<dbReference type="PROSITE" id="PS50042">
    <property type="entry name" value="CNMP_BINDING_3"/>
    <property type="match status" value="1"/>
</dbReference>
<dbReference type="CDD" id="cd00038">
    <property type="entry name" value="CAP_ED"/>
    <property type="match status" value="1"/>
</dbReference>
<dbReference type="Gene3D" id="1.10.10.10">
    <property type="entry name" value="Winged helix-like DNA-binding domain superfamily/Winged helix DNA-binding domain"/>
    <property type="match status" value="1"/>
</dbReference>
<feature type="domain" description="Cyclic nucleotide-binding" evidence="4">
    <location>
        <begin position="33"/>
        <end position="102"/>
    </location>
</feature>